<evidence type="ECO:0000313" key="2">
    <source>
        <dbReference type="Proteomes" id="UP000765509"/>
    </source>
</evidence>
<keyword evidence="2" id="KW-1185">Reference proteome</keyword>
<dbReference type="AlphaFoldDB" id="A0A9Q3CP70"/>
<gene>
    <name evidence="1" type="ORF">O181_025796</name>
</gene>
<protein>
    <submittedName>
        <fullName evidence="1">Uncharacterized protein</fullName>
    </submittedName>
</protein>
<sequence length="203" mass="22220">MLCTLCSKQGIPCIHQGKSRVNCRRLTSRQANVKQDKSRAHVKQKSSKRRAHVLLLSYTKSCDIHQYWFPCAFNSDSSPPDHPATVQWLVKITQDPPVCTNTHQRGPSASLDVGGGFDFTRSSIKGLRLSGIVVLQVTLVEPAAQYRVCVCGCACVCIGVCARAASPSNMMMAQLEILDAVKGECVGHLIIELGLFTLYPMSK</sequence>
<accession>A0A9Q3CP70</accession>
<dbReference type="EMBL" id="AVOT02008469">
    <property type="protein sequence ID" value="MBW0486081.1"/>
    <property type="molecule type" value="Genomic_DNA"/>
</dbReference>
<proteinExistence type="predicted"/>
<organism evidence="1 2">
    <name type="scientific">Austropuccinia psidii MF-1</name>
    <dbReference type="NCBI Taxonomy" id="1389203"/>
    <lineage>
        <taxon>Eukaryota</taxon>
        <taxon>Fungi</taxon>
        <taxon>Dikarya</taxon>
        <taxon>Basidiomycota</taxon>
        <taxon>Pucciniomycotina</taxon>
        <taxon>Pucciniomycetes</taxon>
        <taxon>Pucciniales</taxon>
        <taxon>Sphaerophragmiaceae</taxon>
        <taxon>Austropuccinia</taxon>
    </lineage>
</organism>
<name>A0A9Q3CP70_9BASI</name>
<evidence type="ECO:0000313" key="1">
    <source>
        <dbReference type="EMBL" id="MBW0486081.1"/>
    </source>
</evidence>
<dbReference type="Proteomes" id="UP000765509">
    <property type="component" value="Unassembled WGS sequence"/>
</dbReference>
<reference evidence="1" key="1">
    <citation type="submission" date="2021-03" db="EMBL/GenBank/DDBJ databases">
        <title>Draft genome sequence of rust myrtle Austropuccinia psidii MF-1, a brazilian biotype.</title>
        <authorList>
            <person name="Quecine M.C."/>
            <person name="Pachon D.M.R."/>
            <person name="Bonatelli M.L."/>
            <person name="Correr F.H."/>
            <person name="Franceschini L.M."/>
            <person name="Leite T.F."/>
            <person name="Margarido G.R.A."/>
            <person name="Almeida C.A."/>
            <person name="Ferrarezi J.A."/>
            <person name="Labate C.A."/>
        </authorList>
    </citation>
    <scope>NUCLEOTIDE SEQUENCE</scope>
    <source>
        <strain evidence="1">MF-1</strain>
    </source>
</reference>
<comment type="caution">
    <text evidence="1">The sequence shown here is derived from an EMBL/GenBank/DDBJ whole genome shotgun (WGS) entry which is preliminary data.</text>
</comment>